<dbReference type="InterPro" id="IPR000836">
    <property type="entry name" value="PRTase_dom"/>
</dbReference>
<evidence type="ECO:0000256" key="4">
    <source>
        <dbReference type="ARBA" id="ARBA00004659"/>
    </source>
</evidence>
<evidence type="ECO:0000256" key="11">
    <source>
        <dbReference type="ARBA" id="ARBA00022726"/>
    </source>
</evidence>
<evidence type="ECO:0000256" key="2">
    <source>
        <dbReference type="ARBA" id="ARBA00003968"/>
    </source>
</evidence>
<comment type="subunit">
    <text evidence="6">Homodimer.</text>
</comment>
<evidence type="ECO:0000313" key="13">
    <source>
        <dbReference type="EMBL" id="CBJ28276.1"/>
    </source>
</evidence>
<comment type="catalytic activity">
    <reaction evidence="1">
        <text>AMP + diphosphate = 5-phospho-alpha-D-ribose 1-diphosphate + adenine</text>
        <dbReference type="Rhea" id="RHEA:16609"/>
        <dbReference type="ChEBI" id="CHEBI:16708"/>
        <dbReference type="ChEBI" id="CHEBI:33019"/>
        <dbReference type="ChEBI" id="CHEBI:58017"/>
        <dbReference type="ChEBI" id="CHEBI:456215"/>
        <dbReference type="EC" id="2.4.2.7"/>
    </reaction>
</comment>
<keyword evidence="14" id="KW-1185">Reference proteome</keyword>
<dbReference type="NCBIfam" id="NF002636">
    <property type="entry name" value="PRK02304.1-5"/>
    <property type="match status" value="1"/>
</dbReference>
<proteinExistence type="inferred from homology"/>
<evidence type="ECO:0000256" key="7">
    <source>
        <dbReference type="ARBA" id="ARBA00011893"/>
    </source>
</evidence>
<dbReference type="GO" id="GO:0006166">
    <property type="term" value="P:purine ribonucleoside salvage"/>
    <property type="evidence" value="ECO:0007669"/>
    <property type="project" value="UniProtKB-KW"/>
</dbReference>
<keyword evidence="10" id="KW-0808">Transferase</keyword>
<feature type="domain" description="Phosphoribosyltransferase" evidence="12">
    <location>
        <begin position="10"/>
        <end position="157"/>
    </location>
</feature>
<dbReference type="Proteomes" id="UP000002630">
    <property type="component" value="Linkage Group LG22"/>
</dbReference>
<dbReference type="GO" id="GO:0005737">
    <property type="term" value="C:cytoplasm"/>
    <property type="evidence" value="ECO:0007669"/>
    <property type="project" value="UniProtKB-SubCell"/>
</dbReference>
<accession>D7G9D6</accession>
<dbReference type="PANTHER" id="PTHR11776:SF7">
    <property type="entry name" value="PHOSPHORIBOSYLTRANSFERASE DOMAIN-CONTAINING PROTEIN"/>
    <property type="match status" value="1"/>
</dbReference>
<dbReference type="InParanoid" id="D7G9D6"/>
<sequence>MCADPEAFALAVKIFADRYRGMKIDSIGGFDARGFILGPPVALALNIPFFMLRKKGKMPNVIDGAAYSKEYKGDDGAGQDALCVQRSAATAGQRVVLVDDLVATGGTLMAGVDLVKGLGAEVVECACMIELKALNGVGKLHERHADVPVWSLISENILTVKGEESS</sequence>
<evidence type="ECO:0000256" key="5">
    <source>
        <dbReference type="ARBA" id="ARBA00008391"/>
    </source>
</evidence>
<dbReference type="PANTHER" id="PTHR11776">
    <property type="entry name" value="ADENINE PHOSPHORIBOSYLTRANSFERASE"/>
    <property type="match status" value="1"/>
</dbReference>
<name>D7G9D6_ECTSI</name>
<dbReference type="CDD" id="cd06223">
    <property type="entry name" value="PRTases_typeI"/>
    <property type="match status" value="1"/>
</dbReference>
<evidence type="ECO:0000256" key="9">
    <source>
        <dbReference type="ARBA" id="ARBA00022676"/>
    </source>
</evidence>
<dbReference type="eggNOG" id="KOG1712">
    <property type="taxonomic scope" value="Eukaryota"/>
</dbReference>
<evidence type="ECO:0000256" key="1">
    <source>
        <dbReference type="ARBA" id="ARBA00000868"/>
    </source>
</evidence>
<comment type="function">
    <text evidence="2">Catalyzes a salvage reaction resulting in the formation of AMP, that is energically less costly than de novo synthesis.</text>
</comment>
<dbReference type="GO" id="GO:0003999">
    <property type="term" value="F:adenine phosphoribosyltransferase activity"/>
    <property type="evidence" value="ECO:0007669"/>
    <property type="project" value="UniProtKB-EC"/>
</dbReference>
<dbReference type="FunFam" id="3.40.50.2020:FF:000004">
    <property type="entry name" value="Adenine phosphoribosyltransferase"/>
    <property type="match status" value="1"/>
</dbReference>
<evidence type="ECO:0000259" key="12">
    <source>
        <dbReference type="Pfam" id="PF00156"/>
    </source>
</evidence>
<evidence type="ECO:0000256" key="10">
    <source>
        <dbReference type="ARBA" id="ARBA00022679"/>
    </source>
</evidence>
<dbReference type="OrthoDB" id="363185at2759"/>
<keyword evidence="9" id="KW-0328">Glycosyltransferase</keyword>
<dbReference type="STRING" id="2880.D7G9D6"/>
<dbReference type="EMBL" id="FN649222">
    <property type="protein sequence ID" value="CBJ28276.1"/>
    <property type="molecule type" value="Genomic_DNA"/>
</dbReference>
<dbReference type="EMBL" id="FN649747">
    <property type="protein sequence ID" value="CBJ28276.1"/>
    <property type="molecule type" value="Genomic_DNA"/>
</dbReference>
<dbReference type="EC" id="2.4.2.7" evidence="7"/>
<evidence type="ECO:0000256" key="3">
    <source>
        <dbReference type="ARBA" id="ARBA00004496"/>
    </source>
</evidence>
<dbReference type="AlphaFoldDB" id="D7G9D6"/>
<evidence type="ECO:0000256" key="8">
    <source>
        <dbReference type="ARBA" id="ARBA00022490"/>
    </source>
</evidence>
<comment type="subcellular location">
    <subcellularLocation>
        <location evidence="3">Cytoplasm</location>
    </subcellularLocation>
</comment>
<comment type="similarity">
    <text evidence="5">Belongs to the purine/pyrimidine phosphoribosyltransferase family.</text>
</comment>
<evidence type="ECO:0000256" key="6">
    <source>
        <dbReference type="ARBA" id="ARBA00011738"/>
    </source>
</evidence>
<gene>
    <name evidence="13" type="ORF">Esi_0098_0007</name>
</gene>
<comment type="pathway">
    <text evidence="4">Purine metabolism; AMP biosynthesis via salvage pathway; AMP from adenine: step 1/1.</text>
</comment>
<organism evidence="13 14">
    <name type="scientific">Ectocarpus siliculosus</name>
    <name type="common">Brown alga</name>
    <name type="synonym">Conferva siliculosa</name>
    <dbReference type="NCBI Taxonomy" id="2880"/>
    <lineage>
        <taxon>Eukaryota</taxon>
        <taxon>Sar</taxon>
        <taxon>Stramenopiles</taxon>
        <taxon>Ochrophyta</taxon>
        <taxon>PX clade</taxon>
        <taxon>Phaeophyceae</taxon>
        <taxon>Ectocarpales</taxon>
        <taxon>Ectocarpaceae</taxon>
        <taxon>Ectocarpus</taxon>
    </lineage>
</organism>
<keyword evidence="8" id="KW-0963">Cytoplasm</keyword>
<dbReference type="InterPro" id="IPR050120">
    <property type="entry name" value="Adenine_PRTase"/>
</dbReference>
<dbReference type="SUPFAM" id="SSF53271">
    <property type="entry name" value="PRTase-like"/>
    <property type="match status" value="1"/>
</dbReference>
<keyword evidence="11" id="KW-0660">Purine salvage</keyword>
<protein>
    <recommendedName>
        <fullName evidence="7">adenine phosphoribosyltransferase</fullName>
        <ecNumber evidence="7">2.4.2.7</ecNumber>
    </recommendedName>
</protein>
<dbReference type="Gene3D" id="3.40.50.2020">
    <property type="match status" value="1"/>
</dbReference>
<dbReference type="Pfam" id="PF00156">
    <property type="entry name" value="Pribosyltran"/>
    <property type="match status" value="1"/>
</dbReference>
<evidence type="ECO:0000313" key="14">
    <source>
        <dbReference type="Proteomes" id="UP000002630"/>
    </source>
</evidence>
<dbReference type="OMA" id="QAYDLEY"/>
<dbReference type="InterPro" id="IPR029057">
    <property type="entry name" value="PRTase-like"/>
</dbReference>
<reference evidence="13 14" key="1">
    <citation type="journal article" date="2010" name="Nature">
        <title>The Ectocarpus genome and the independent evolution of multicellularity in brown algae.</title>
        <authorList>
            <person name="Cock J.M."/>
            <person name="Sterck L."/>
            <person name="Rouze P."/>
            <person name="Scornet D."/>
            <person name="Allen A.E."/>
            <person name="Amoutzias G."/>
            <person name="Anthouard V."/>
            <person name="Artiguenave F."/>
            <person name="Aury J.M."/>
            <person name="Badger J.H."/>
            <person name="Beszteri B."/>
            <person name="Billiau K."/>
            <person name="Bonnet E."/>
            <person name="Bothwell J.H."/>
            <person name="Bowler C."/>
            <person name="Boyen C."/>
            <person name="Brownlee C."/>
            <person name="Carrano C.J."/>
            <person name="Charrier B."/>
            <person name="Cho G.Y."/>
            <person name="Coelho S.M."/>
            <person name="Collen J."/>
            <person name="Corre E."/>
            <person name="Da Silva C."/>
            <person name="Delage L."/>
            <person name="Delaroque N."/>
            <person name="Dittami S.M."/>
            <person name="Doulbeau S."/>
            <person name="Elias M."/>
            <person name="Farnham G."/>
            <person name="Gachon C.M."/>
            <person name="Gschloessl B."/>
            <person name="Heesch S."/>
            <person name="Jabbari K."/>
            <person name="Jubin C."/>
            <person name="Kawai H."/>
            <person name="Kimura K."/>
            <person name="Kloareg B."/>
            <person name="Kupper F.C."/>
            <person name="Lang D."/>
            <person name="Le Bail A."/>
            <person name="Leblanc C."/>
            <person name="Lerouge P."/>
            <person name="Lohr M."/>
            <person name="Lopez P.J."/>
            <person name="Martens C."/>
            <person name="Maumus F."/>
            <person name="Michel G."/>
            <person name="Miranda-Saavedra D."/>
            <person name="Morales J."/>
            <person name="Moreau H."/>
            <person name="Motomura T."/>
            <person name="Nagasato C."/>
            <person name="Napoli C.A."/>
            <person name="Nelson D.R."/>
            <person name="Nyvall-Collen P."/>
            <person name="Peters A.F."/>
            <person name="Pommier C."/>
            <person name="Potin P."/>
            <person name="Poulain J."/>
            <person name="Quesneville H."/>
            <person name="Read B."/>
            <person name="Rensing S.A."/>
            <person name="Ritter A."/>
            <person name="Rousvoal S."/>
            <person name="Samanta M."/>
            <person name="Samson G."/>
            <person name="Schroeder D.C."/>
            <person name="Segurens B."/>
            <person name="Strittmatter M."/>
            <person name="Tonon T."/>
            <person name="Tregear J.W."/>
            <person name="Valentin K."/>
            <person name="von Dassow P."/>
            <person name="Yamagishi T."/>
            <person name="Van de Peer Y."/>
            <person name="Wincker P."/>
        </authorList>
    </citation>
    <scope>NUCLEOTIDE SEQUENCE [LARGE SCALE GENOMIC DNA]</scope>
    <source>
        <strain evidence="14">Ec32 / CCAP1310/4</strain>
    </source>
</reference>